<sequence>MERTAVVVGGGIGGLAVAAGLVRGGWTVHVLEKAPEFSEVGAGISLWPNAFRALETVGALDRLDVGRIGGLGGVRDWRGSWLVRLTGRHDVGDVATSAVVSHRADLLAALLAGLPAQARRSGVRVTGVRTDGPRPVVEHDHGEIPADLVIGADGVHSVVRQAVFPDAEPAAYAGATAWRLVLPTRPGVEGVEGVEGTETWGPGAVFGAFPMPGDRVYCYASARVPAGGHAPDELAGLRQRFGDWHDPIPALLATARPDQVLRNDVHRLPPLPTYVRGRVVLLGDAAHAMTPNLGQGGCQALEDAATLAVLANGAADLDTALRRYDTLRRPRTQQLATRAGLAARAVMLNSSAARTARNLALRLLPTSVFVRGSTAMLDWAPPTPDEARAL</sequence>
<dbReference type="EMBL" id="MSIF01000004">
    <property type="protein sequence ID" value="OLF11469.1"/>
    <property type="molecule type" value="Genomic_DNA"/>
</dbReference>
<evidence type="ECO:0000256" key="1">
    <source>
        <dbReference type="ARBA" id="ARBA00023002"/>
    </source>
</evidence>
<dbReference type="AlphaFoldDB" id="A0A7Z0WPB8"/>
<dbReference type="InterPro" id="IPR002938">
    <property type="entry name" value="FAD-bd"/>
</dbReference>
<feature type="domain" description="FAD-binding" evidence="3">
    <location>
        <begin position="5"/>
        <end position="338"/>
    </location>
</feature>
<dbReference type="Pfam" id="PF01494">
    <property type="entry name" value="FAD_binding_3"/>
    <property type="match status" value="1"/>
</dbReference>
<dbReference type="Proteomes" id="UP000185696">
    <property type="component" value="Unassembled WGS sequence"/>
</dbReference>
<keyword evidence="1" id="KW-0560">Oxidoreductase</keyword>
<dbReference type="GO" id="GO:0004497">
    <property type="term" value="F:monooxygenase activity"/>
    <property type="evidence" value="ECO:0007669"/>
    <property type="project" value="UniProtKB-KW"/>
</dbReference>
<dbReference type="GO" id="GO:0071949">
    <property type="term" value="F:FAD binding"/>
    <property type="evidence" value="ECO:0007669"/>
    <property type="project" value="InterPro"/>
</dbReference>
<proteinExistence type="predicted"/>
<accession>A0A7Z0WPB8</accession>
<organism evidence="4 5">
    <name type="scientific">Actinophytocola xinjiangensis</name>
    <dbReference type="NCBI Taxonomy" id="485602"/>
    <lineage>
        <taxon>Bacteria</taxon>
        <taxon>Bacillati</taxon>
        <taxon>Actinomycetota</taxon>
        <taxon>Actinomycetes</taxon>
        <taxon>Pseudonocardiales</taxon>
        <taxon>Pseudonocardiaceae</taxon>
    </lineage>
</organism>
<dbReference type="PANTHER" id="PTHR13789">
    <property type="entry name" value="MONOOXYGENASE"/>
    <property type="match status" value="1"/>
</dbReference>
<dbReference type="InterPro" id="IPR050493">
    <property type="entry name" value="FAD-dep_Monooxygenase_BioMet"/>
</dbReference>
<dbReference type="Gene3D" id="3.50.50.60">
    <property type="entry name" value="FAD/NAD(P)-binding domain"/>
    <property type="match status" value="1"/>
</dbReference>
<dbReference type="InterPro" id="IPR036188">
    <property type="entry name" value="FAD/NAD-bd_sf"/>
</dbReference>
<keyword evidence="2" id="KW-0503">Monooxygenase</keyword>
<keyword evidence="5" id="KW-1185">Reference proteome</keyword>
<dbReference type="PRINTS" id="PR00420">
    <property type="entry name" value="RNGMNOXGNASE"/>
</dbReference>
<reference evidence="4 5" key="1">
    <citation type="submission" date="2016-12" db="EMBL/GenBank/DDBJ databases">
        <title>The draft genome sequence of Actinophytocola xinjiangensis.</title>
        <authorList>
            <person name="Wang W."/>
            <person name="Yuan L."/>
        </authorList>
    </citation>
    <scope>NUCLEOTIDE SEQUENCE [LARGE SCALE GENOMIC DNA]</scope>
    <source>
        <strain evidence="4 5">CGMCC 4.4663</strain>
    </source>
</reference>
<comment type="caution">
    <text evidence="4">The sequence shown here is derived from an EMBL/GenBank/DDBJ whole genome shotgun (WGS) entry which is preliminary data.</text>
</comment>
<name>A0A7Z0WPB8_9PSEU</name>
<dbReference type="OrthoDB" id="4568714at2"/>
<dbReference type="SUPFAM" id="SSF51905">
    <property type="entry name" value="FAD/NAD(P)-binding domain"/>
    <property type="match status" value="1"/>
</dbReference>
<dbReference type="RefSeq" id="WP_075132704.1">
    <property type="nucleotide sequence ID" value="NZ_MSIF01000004.1"/>
</dbReference>
<protein>
    <recommendedName>
        <fullName evidence="3">FAD-binding domain-containing protein</fullName>
    </recommendedName>
</protein>
<evidence type="ECO:0000313" key="4">
    <source>
        <dbReference type="EMBL" id="OLF11469.1"/>
    </source>
</evidence>
<evidence type="ECO:0000259" key="3">
    <source>
        <dbReference type="Pfam" id="PF01494"/>
    </source>
</evidence>
<dbReference type="PANTHER" id="PTHR13789:SF309">
    <property type="entry name" value="PUTATIVE (AFU_ORTHOLOGUE AFUA_6G14510)-RELATED"/>
    <property type="match status" value="1"/>
</dbReference>
<evidence type="ECO:0000256" key="2">
    <source>
        <dbReference type="ARBA" id="ARBA00023033"/>
    </source>
</evidence>
<gene>
    <name evidence="4" type="ORF">BLA60_10875</name>
</gene>
<evidence type="ECO:0000313" key="5">
    <source>
        <dbReference type="Proteomes" id="UP000185696"/>
    </source>
</evidence>